<dbReference type="SUPFAM" id="SSF52540">
    <property type="entry name" value="P-loop containing nucleoside triphosphate hydrolases"/>
    <property type="match status" value="1"/>
</dbReference>
<dbReference type="InterPro" id="IPR027417">
    <property type="entry name" value="P-loop_NTPase"/>
</dbReference>
<evidence type="ECO:0000259" key="3">
    <source>
        <dbReference type="PROSITE" id="PS51711"/>
    </source>
</evidence>
<feature type="transmembrane region" description="Helical" evidence="2">
    <location>
        <begin position="218"/>
        <end position="241"/>
    </location>
</feature>
<protein>
    <recommendedName>
        <fullName evidence="1">Ferrous iron transport protein B</fullName>
    </recommendedName>
</protein>
<evidence type="ECO:0000313" key="4">
    <source>
        <dbReference type="EMBL" id="KTT75504.1"/>
    </source>
</evidence>
<dbReference type="PROSITE" id="PS51711">
    <property type="entry name" value="G_FEOB"/>
    <property type="match status" value="1"/>
</dbReference>
<dbReference type="Pfam" id="PF07664">
    <property type="entry name" value="FeoB_C"/>
    <property type="match status" value="1"/>
</dbReference>
<keyword evidence="2" id="KW-0472">Membrane</keyword>
<dbReference type="PANTHER" id="PTHR43185:SF1">
    <property type="entry name" value="FE(2+) TRANSPORTER FEOB"/>
    <property type="match status" value="1"/>
</dbReference>
<dbReference type="InterPro" id="IPR011640">
    <property type="entry name" value="Fe2_transport_prot_B_C"/>
</dbReference>
<dbReference type="RefSeq" id="WP_058754397.1">
    <property type="nucleotide sequence ID" value="NZ_LDTB01000007.1"/>
</dbReference>
<dbReference type="PATRIC" id="fig|869719.3.peg.3037"/>
<dbReference type="EMBL" id="LDTB01000007">
    <property type="protein sequence ID" value="KTT75504.1"/>
    <property type="molecule type" value="Genomic_DNA"/>
</dbReference>
<comment type="caution">
    <text evidence="4">The sequence shown here is derived from an EMBL/GenBank/DDBJ whole genome shotgun (WGS) entry which is preliminary data.</text>
</comment>
<dbReference type="GO" id="GO:0005886">
    <property type="term" value="C:plasma membrane"/>
    <property type="evidence" value="ECO:0007669"/>
    <property type="project" value="TreeGrafter"/>
</dbReference>
<accession>A0A147I8H9</accession>
<dbReference type="Pfam" id="PF07670">
    <property type="entry name" value="Gate"/>
    <property type="match status" value="2"/>
</dbReference>
<dbReference type="PRINTS" id="PR00326">
    <property type="entry name" value="GTP1OBG"/>
</dbReference>
<feature type="domain" description="FeoB-type G" evidence="3">
    <location>
        <begin position="4"/>
        <end position="172"/>
    </location>
</feature>
<dbReference type="InterPro" id="IPR030389">
    <property type="entry name" value="G_FEOB_dom"/>
</dbReference>
<name>A0A147I8H9_9SPHN</name>
<dbReference type="GO" id="GO:0005525">
    <property type="term" value="F:GTP binding"/>
    <property type="evidence" value="ECO:0007669"/>
    <property type="project" value="InterPro"/>
</dbReference>
<evidence type="ECO:0000256" key="1">
    <source>
        <dbReference type="ARBA" id="ARBA00031200"/>
    </source>
</evidence>
<dbReference type="Proteomes" id="UP000074310">
    <property type="component" value="Unassembled WGS sequence"/>
</dbReference>
<organism evidence="4 5">
    <name type="scientific">Sphingomonas endophytica</name>
    <dbReference type="NCBI Taxonomy" id="869719"/>
    <lineage>
        <taxon>Bacteria</taxon>
        <taxon>Pseudomonadati</taxon>
        <taxon>Pseudomonadota</taxon>
        <taxon>Alphaproteobacteria</taxon>
        <taxon>Sphingomonadales</taxon>
        <taxon>Sphingomonadaceae</taxon>
        <taxon>Sphingomonas</taxon>
    </lineage>
</organism>
<proteinExistence type="predicted"/>
<feature type="transmembrane region" description="Helical" evidence="2">
    <location>
        <begin position="397"/>
        <end position="417"/>
    </location>
</feature>
<feature type="transmembrane region" description="Helical" evidence="2">
    <location>
        <begin position="555"/>
        <end position="579"/>
    </location>
</feature>
<evidence type="ECO:0000256" key="2">
    <source>
        <dbReference type="SAM" id="Phobius"/>
    </source>
</evidence>
<dbReference type="CDD" id="cd01879">
    <property type="entry name" value="FeoB"/>
    <property type="match status" value="1"/>
</dbReference>
<feature type="transmembrane region" description="Helical" evidence="2">
    <location>
        <begin position="448"/>
        <end position="474"/>
    </location>
</feature>
<dbReference type="AlphaFoldDB" id="A0A147I8H9"/>
<keyword evidence="2" id="KW-1133">Transmembrane helix</keyword>
<dbReference type="OrthoDB" id="9809127at2"/>
<feature type="transmembrane region" description="Helical" evidence="2">
    <location>
        <begin position="357"/>
        <end position="385"/>
    </location>
</feature>
<reference evidence="4 5" key="1">
    <citation type="journal article" date="2016" name="Front. Microbiol.">
        <title>Genomic Resource of Rice Seed Associated Bacteria.</title>
        <authorList>
            <person name="Midha S."/>
            <person name="Bansal K."/>
            <person name="Sharma S."/>
            <person name="Kumar N."/>
            <person name="Patil P.P."/>
            <person name="Chaudhry V."/>
            <person name="Patil P.B."/>
        </authorList>
    </citation>
    <scope>NUCLEOTIDE SEQUENCE [LARGE SCALE GENOMIC DNA]</scope>
    <source>
        <strain evidence="4 5">NS334</strain>
    </source>
</reference>
<dbReference type="PANTHER" id="PTHR43185">
    <property type="entry name" value="FERROUS IRON TRANSPORT PROTEIN B"/>
    <property type="match status" value="1"/>
</dbReference>
<dbReference type="GO" id="GO:0015093">
    <property type="term" value="F:ferrous iron transmembrane transporter activity"/>
    <property type="evidence" value="ECO:0007669"/>
    <property type="project" value="InterPro"/>
</dbReference>
<dbReference type="InterPro" id="IPR050860">
    <property type="entry name" value="FeoB_GTPase"/>
</dbReference>
<feature type="transmembrane region" description="Helical" evidence="2">
    <location>
        <begin position="591"/>
        <end position="612"/>
    </location>
</feature>
<dbReference type="Gene3D" id="3.40.50.300">
    <property type="entry name" value="P-loop containing nucleotide triphosphate hydrolases"/>
    <property type="match status" value="1"/>
</dbReference>
<keyword evidence="5" id="KW-1185">Reference proteome</keyword>
<dbReference type="Pfam" id="PF02421">
    <property type="entry name" value="FeoB_N"/>
    <property type="match status" value="1"/>
</dbReference>
<feature type="transmembrane region" description="Helical" evidence="2">
    <location>
        <begin position="279"/>
        <end position="303"/>
    </location>
</feature>
<keyword evidence="2" id="KW-0812">Transmembrane</keyword>
<evidence type="ECO:0000313" key="5">
    <source>
        <dbReference type="Proteomes" id="UP000074310"/>
    </source>
</evidence>
<dbReference type="InterPro" id="IPR011642">
    <property type="entry name" value="Gate_dom"/>
</dbReference>
<dbReference type="InterPro" id="IPR006073">
    <property type="entry name" value="GTP-bd"/>
</dbReference>
<gene>
    <name evidence="4" type="ORF">NS334_02485</name>
</gene>
<sequence length="617" mass="66088">MDMPPLVAMVGNPNAGKSALFNALTGARQKVGNYPGVTVERHSGRLALDDGRPVELVDLPGAYSLEPSSPDERVTRDVLLGAQAGERRPDALVVVVDAANLDNHLRFAMQLIALGLPVVVALNMIDLAERDGLVLDPAVLARELGVPVIPTVAVRRRGIDVLRATLTDVVGTGRAAIGAVTLPDEDIAVLQRRARALSRAATVSETPTRRWHHALDSVALHPVFGPILLVGLLFVMFQAVFSWSEAPVGWIEDGFAALDAAVEGAMAPGFLRSLLTDGVIAGVGAVVVFLPLILILFLFILVLEASGYMVRAAFLLDRLMAGVGLSGRAFIPLLSSFACAVPGIMATRTIDDEKDRLTTILIAPLMTCSARLPVYTIIIGAFIPARQVLPFVGLQGLVLLGLYLMGIIGAFVAALLLRRTVTKGESSGFMMEMPKYQLPRLHDVVIGLWSRALIFLKRAGTTIALTTVVLWALLSFPKAPPGQSQVEYSVAGRIASGLEVVVRPIGFNHDIALALIPAMAAREVAVAAIGTAYAIDDTEDASGAKSLVDHLRGRWSLPTALAFLMWFVFAPQCISTIAVTRRETNGWRWPLFMLGYLFVTAYVMAGITFWLATFAGL</sequence>